<sequence>MVRDASGRLRHHERIVSGNMTPEEQALGFPRNTLASHTEARAIRNIPLQRGETTIITGQRPPCPTCKGIMNQAARESGATIIYRWRENGVTRT</sequence>
<name>A0A7V8VCP9_9BACT</name>
<keyword evidence="3" id="KW-1185">Reference proteome</keyword>
<comment type="caution">
    <text evidence="2">The sequence shown here is derived from an EMBL/GenBank/DDBJ whole genome shotgun (WGS) entry which is preliminary data.</text>
</comment>
<dbReference type="Pfam" id="PF14427">
    <property type="entry name" value="Pput2613-deam"/>
    <property type="match status" value="1"/>
</dbReference>
<protein>
    <submittedName>
        <fullName evidence="2">Uncharacterized protein</fullName>
    </submittedName>
</protein>
<evidence type="ECO:0000313" key="2">
    <source>
        <dbReference type="EMBL" id="MBA2225620.1"/>
    </source>
</evidence>
<accession>A0A7V8VCP9</accession>
<dbReference type="InterPro" id="IPR027472">
    <property type="entry name" value="Pput2613-NH3ase"/>
</dbReference>
<evidence type="ECO:0000256" key="1">
    <source>
        <dbReference type="SAM" id="MobiDB-lite"/>
    </source>
</evidence>
<gene>
    <name evidence="2" type="ORF">H0921_05525</name>
</gene>
<dbReference type="EMBL" id="JACEFB010000002">
    <property type="protein sequence ID" value="MBA2225620.1"/>
    <property type="molecule type" value="Genomic_DNA"/>
</dbReference>
<evidence type="ECO:0000313" key="3">
    <source>
        <dbReference type="Proteomes" id="UP000542342"/>
    </source>
</evidence>
<proteinExistence type="predicted"/>
<dbReference type="Proteomes" id="UP000542342">
    <property type="component" value="Unassembled WGS sequence"/>
</dbReference>
<organism evidence="2 3">
    <name type="scientific">Thermogemmata fonticola</name>
    <dbReference type="NCBI Taxonomy" id="2755323"/>
    <lineage>
        <taxon>Bacteria</taxon>
        <taxon>Pseudomonadati</taxon>
        <taxon>Planctomycetota</taxon>
        <taxon>Planctomycetia</taxon>
        <taxon>Gemmatales</taxon>
        <taxon>Gemmataceae</taxon>
        <taxon>Thermogemmata</taxon>
    </lineage>
</organism>
<dbReference type="AlphaFoldDB" id="A0A7V8VCP9"/>
<feature type="region of interest" description="Disordered" evidence="1">
    <location>
        <begin position="1"/>
        <end position="31"/>
    </location>
</feature>
<reference evidence="2 3" key="1">
    <citation type="submission" date="2020-07" db="EMBL/GenBank/DDBJ databases">
        <title>Thermogemmata thermophila gen. nov., sp. nov., a novel moderate thermophilic planctomycete from a Kamchatka hot spring.</title>
        <authorList>
            <person name="Elcheninov A.G."/>
            <person name="Podosokorskaya O.A."/>
            <person name="Kovaleva O.L."/>
            <person name="Novikov A."/>
            <person name="Bonch-Osmolovskaya E.A."/>
            <person name="Toshchakov S.V."/>
            <person name="Kublanov I.V."/>
        </authorList>
    </citation>
    <scope>NUCLEOTIDE SEQUENCE [LARGE SCALE GENOMIC DNA]</scope>
    <source>
        <strain evidence="2 3">2918</strain>
    </source>
</reference>